<dbReference type="AlphaFoldDB" id="A0A851HZF1"/>
<organism evidence="2 3">
    <name type="scientific">Marinobacter adhaerens</name>
    <dbReference type="NCBI Taxonomy" id="1033846"/>
    <lineage>
        <taxon>Bacteria</taxon>
        <taxon>Pseudomonadati</taxon>
        <taxon>Pseudomonadota</taxon>
        <taxon>Gammaproteobacteria</taxon>
        <taxon>Pseudomonadales</taxon>
        <taxon>Marinobacteraceae</taxon>
        <taxon>Marinobacter</taxon>
    </lineage>
</organism>
<accession>A0A851HZF1</accession>
<keyword evidence="3" id="KW-1185">Reference proteome</keyword>
<protein>
    <recommendedName>
        <fullName evidence="1">Type 4 fimbrial biogenesis protein PilX N-terminal domain-containing protein</fullName>
    </recommendedName>
</protein>
<reference evidence="2 3" key="1">
    <citation type="submission" date="2020-03" db="EMBL/GenBank/DDBJ databases">
        <title>Metagenomic, metatranscriptomic, and metabolomic analyses revealed the key microbes and metabolic features during the fermentation of ganjang, Korean traditional soy sauce.</title>
        <authorList>
            <person name="Chun B.H."/>
            <person name="Jeon C.O."/>
        </authorList>
    </citation>
    <scope>NUCLEOTIDE SEQUENCE [LARGE SCALE GENOMIC DNA]</scope>
    <source>
        <strain evidence="2 3">KG14</strain>
    </source>
</reference>
<sequence>MKKNLTVRKLPHKEQGAVLVVSLIVLLVVTLLGVGGLETAVFQERMAANAQNKNQSFQDTASLLEDILRDEAIVHKKATVLHDAVVRGVGEPSSAVSYDGVTDPVSAKYVVTYMGENSPFVREGEETSIPSDLPRQRFELELATENARTEAGTKHIQGFTPY</sequence>
<evidence type="ECO:0000259" key="1">
    <source>
        <dbReference type="Pfam" id="PF14341"/>
    </source>
</evidence>
<feature type="domain" description="Type 4 fimbrial biogenesis protein PilX N-terminal" evidence="1">
    <location>
        <begin position="15"/>
        <end position="58"/>
    </location>
</feature>
<evidence type="ECO:0000313" key="2">
    <source>
        <dbReference type="EMBL" id="NWN92632.1"/>
    </source>
</evidence>
<dbReference type="InterPro" id="IPR025746">
    <property type="entry name" value="PilX_N_dom"/>
</dbReference>
<dbReference type="EMBL" id="JABEVQ010000008">
    <property type="protein sequence ID" value="NWN92632.1"/>
    <property type="molecule type" value="Genomic_DNA"/>
</dbReference>
<comment type="caution">
    <text evidence="2">The sequence shown here is derived from an EMBL/GenBank/DDBJ whole genome shotgun (WGS) entry which is preliminary data.</text>
</comment>
<dbReference type="Proteomes" id="UP000536442">
    <property type="component" value="Unassembled WGS sequence"/>
</dbReference>
<evidence type="ECO:0000313" key="3">
    <source>
        <dbReference type="Proteomes" id="UP000536442"/>
    </source>
</evidence>
<dbReference type="Pfam" id="PF14341">
    <property type="entry name" value="PilX_N"/>
    <property type="match status" value="1"/>
</dbReference>
<name>A0A851HZF1_9GAMM</name>
<gene>
    <name evidence="2" type="ORF">HLV39_14135</name>
</gene>
<proteinExistence type="predicted"/>